<reference evidence="1" key="1">
    <citation type="submission" date="2021-08" db="EMBL/GenBank/DDBJ databases">
        <title>Novel anaerobic bacterium isolated from sea squirt in East Sea, Republic of Korea.</title>
        <authorList>
            <person name="Nguyen T.H."/>
            <person name="Li Z."/>
            <person name="Lee Y.-J."/>
            <person name="Ko J."/>
            <person name="Kim S.-G."/>
        </authorList>
    </citation>
    <scope>NUCLEOTIDE SEQUENCE</scope>
    <source>
        <strain evidence="1">KCTC 25031</strain>
    </source>
</reference>
<protein>
    <submittedName>
        <fullName evidence="1">Uncharacterized protein</fullName>
    </submittedName>
</protein>
<proteinExistence type="predicted"/>
<organism evidence="1 2">
    <name type="scientific">Halosquirtibacter laminarini</name>
    <dbReference type="NCBI Taxonomy" id="3374600"/>
    <lineage>
        <taxon>Bacteria</taxon>
        <taxon>Pseudomonadati</taxon>
        <taxon>Bacteroidota</taxon>
        <taxon>Bacteroidia</taxon>
        <taxon>Marinilabiliales</taxon>
        <taxon>Prolixibacteraceae</taxon>
        <taxon>Halosquirtibacter</taxon>
    </lineage>
</organism>
<evidence type="ECO:0000313" key="1">
    <source>
        <dbReference type="EMBL" id="QZE13756.1"/>
    </source>
</evidence>
<sequence length="355" mass="38174">MMKKVTLILTLFICALAAKAQKLPTPTTPAGTEVTHTMEYNITSYGGDKPIQGGVYSYSVDIKEEGTTGAWSLVNKADRSAVVNTLIPDAGLITNIAMANKGVGYTVVDPDASDITATKRTGTFTFGNQLPAGEYIVVYTETSEESCTTHRDFPIIVQENLLALITNPFAMATQYCKTQSGEVSIDGAKGYVDFIYDVKTNYVGGVWEFSMTNNMTIEQADETFAALKTTDFSTIEVTIVKEDAGSFTSTTEFGTINLVGDKYLFISNDGTADVLTNENVYVRVRVNQVLLDKTITNSITVDRSNITNTDLTGSGNFTVAYNTAKTSDVVTYTGLANTSDIKVGKAAAETIGTSK</sequence>
<gene>
    <name evidence="1" type="ORF">K4L44_14485</name>
</gene>
<accession>A0AC61NK07</accession>
<dbReference type="EMBL" id="CP081303">
    <property type="protein sequence ID" value="QZE13756.1"/>
    <property type="molecule type" value="Genomic_DNA"/>
</dbReference>
<dbReference type="Proteomes" id="UP000826212">
    <property type="component" value="Chromosome"/>
</dbReference>
<evidence type="ECO:0000313" key="2">
    <source>
        <dbReference type="Proteomes" id="UP000826212"/>
    </source>
</evidence>
<name>A0AC61NK07_9BACT</name>
<keyword evidence="2" id="KW-1185">Reference proteome</keyword>